<gene>
    <name evidence="2" type="ORF">RBWH47_00502</name>
</gene>
<dbReference type="Proteomes" id="UP000006222">
    <property type="component" value="Unassembled WGS sequence"/>
</dbReference>
<feature type="transmembrane region" description="Helical" evidence="1">
    <location>
        <begin position="12"/>
        <end position="31"/>
    </location>
</feature>
<dbReference type="AlphaFoldDB" id="F2ARL4"/>
<keyword evidence="1" id="KW-0812">Transmembrane</keyword>
<organism evidence="2 3">
    <name type="scientific">Rhodopirellula baltica WH47</name>
    <dbReference type="NCBI Taxonomy" id="991778"/>
    <lineage>
        <taxon>Bacteria</taxon>
        <taxon>Pseudomonadati</taxon>
        <taxon>Planctomycetota</taxon>
        <taxon>Planctomycetia</taxon>
        <taxon>Pirellulales</taxon>
        <taxon>Pirellulaceae</taxon>
        <taxon>Rhodopirellula</taxon>
    </lineage>
</organism>
<protein>
    <submittedName>
        <fullName evidence="2">Uncharacterized protein</fullName>
    </submittedName>
</protein>
<evidence type="ECO:0000313" key="3">
    <source>
        <dbReference type="Proteomes" id="UP000006222"/>
    </source>
</evidence>
<evidence type="ECO:0000313" key="2">
    <source>
        <dbReference type="EMBL" id="EGF27654.1"/>
    </source>
</evidence>
<accession>F2ARL4</accession>
<name>F2ARL4_RHOBT</name>
<evidence type="ECO:0000256" key="1">
    <source>
        <dbReference type="SAM" id="Phobius"/>
    </source>
</evidence>
<keyword evidence="1" id="KW-1133">Transmembrane helix</keyword>
<proteinExistence type="predicted"/>
<dbReference type="PATRIC" id="fig|991778.3.peg.2495"/>
<sequence>MGTKLHIRFVDVITFGVALMVGLVLLAGVVPRMSKTRGGPRAR</sequence>
<dbReference type="EMBL" id="AFAR01000128">
    <property type="protein sequence ID" value="EGF27654.1"/>
    <property type="molecule type" value="Genomic_DNA"/>
</dbReference>
<reference evidence="2 3" key="1">
    <citation type="journal article" date="2013" name="Mar. Genomics">
        <title>Expression of sulfatases in Rhodopirellula baltica and the diversity of sulfatases in the genus Rhodopirellula.</title>
        <authorList>
            <person name="Wegner C.E."/>
            <person name="Richter-Heitmann T."/>
            <person name="Klindworth A."/>
            <person name="Klockow C."/>
            <person name="Richter M."/>
            <person name="Achstetter T."/>
            <person name="Glockner F.O."/>
            <person name="Harder J."/>
        </authorList>
    </citation>
    <scope>NUCLEOTIDE SEQUENCE [LARGE SCALE GENOMIC DNA]</scope>
    <source>
        <strain evidence="2 3">WH47</strain>
    </source>
</reference>
<keyword evidence="1" id="KW-0472">Membrane</keyword>
<comment type="caution">
    <text evidence="2">The sequence shown here is derived from an EMBL/GenBank/DDBJ whole genome shotgun (WGS) entry which is preliminary data.</text>
</comment>